<organism evidence="1 2">
    <name type="scientific">Bucco capensis</name>
    <name type="common">collared puffbird</name>
    <dbReference type="NCBI Taxonomy" id="135168"/>
    <lineage>
        <taxon>Eukaryota</taxon>
        <taxon>Metazoa</taxon>
        <taxon>Chordata</taxon>
        <taxon>Craniata</taxon>
        <taxon>Vertebrata</taxon>
        <taxon>Euteleostomi</taxon>
        <taxon>Archelosauria</taxon>
        <taxon>Archosauria</taxon>
        <taxon>Dinosauria</taxon>
        <taxon>Saurischia</taxon>
        <taxon>Theropoda</taxon>
        <taxon>Coelurosauria</taxon>
        <taxon>Aves</taxon>
        <taxon>Neognathae</taxon>
        <taxon>Neoaves</taxon>
        <taxon>Telluraves</taxon>
        <taxon>Coraciimorphae</taxon>
        <taxon>Piciformes</taxon>
        <taxon>Bucconidae</taxon>
        <taxon>Bucco</taxon>
    </lineage>
</organism>
<dbReference type="GO" id="GO:0007288">
    <property type="term" value="P:sperm axoneme assembly"/>
    <property type="evidence" value="ECO:0007669"/>
    <property type="project" value="TreeGrafter"/>
</dbReference>
<evidence type="ECO:0000313" key="1">
    <source>
        <dbReference type="EMBL" id="NXH20537.1"/>
    </source>
</evidence>
<feature type="non-terminal residue" evidence="1">
    <location>
        <position position="116"/>
    </location>
</feature>
<evidence type="ECO:0000313" key="2">
    <source>
        <dbReference type="Proteomes" id="UP000534107"/>
    </source>
</evidence>
<dbReference type="PANTHER" id="PTHR45912">
    <property type="entry name" value="CILIA- AND FLAGELLA-ASSOCIATED PROTEIN 47"/>
    <property type="match status" value="1"/>
</dbReference>
<feature type="non-terminal residue" evidence="1">
    <location>
        <position position="1"/>
    </location>
</feature>
<dbReference type="PANTHER" id="PTHR45912:SF3">
    <property type="entry name" value="CILIA- AND FLAGELLA-ASSOCIATED PROTEIN 47"/>
    <property type="match status" value="1"/>
</dbReference>
<accession>A0A7K9I388</accession>
<dbReference type="OrthoDB" id="10060824at2759"/>
<reference evidence="1 2" key="1">
    <citation type="submission" date="2019-09" db="EMBL/GenBank/DDBJ databases">
        <title>Bird 10,000 Genomes (B10K) Project - Family phase.</title>
        <authorList>
            <person name="Zhang G."/>
        </authorList>
    </citation>
    <scope>NUCLEOTIDE SEQUENCE [LARGE SCALE GENOMIC DNA]</scope>
    <source>
        <strain evidence="1">B10K-DU-001-16</strain>
        <tissue evidence="1">Muscle</tissue>
    </source>
</reference>
<dbReference type="GO" id="GO:0005929">
    <property type="term" value="C:cilium"/>
    <property type="evidence" value="ECO:0007669"/>
    <property type="project" value="TreeGrafter"/>
</dbReference>
<gene>
    <name evidence="1" type="primary">Cfap47_3</name>
    <name evidence="1" type="ORF">BUCCAP_R00717</name>
</gene>
<sequence>STLQFAGALHATVLKQVCLKNPSSRTLVYKAVLVGRDADHFSLPKGSTVTIAPKSQAMVAVEFRSCFLRAAEAVLLLSSSTVAGIQGLTLTFTLQAQVKHMEPAAIIKCKSPCYEL</sequence>
<name>A0A7K9I388_9PICI</name>
<keyword evidence="2" id="KW-1185">Reference proteome</keyword>
<proteinExistence type="predicted"/>
<comment type="caution">
    <text evidence="1">The sequence shown here is derived from an EMBL/GenBank/DDBJ whole genome shotgun (WGS) entry which is preliminary data.</text>
</comment>
<protein>
    <submittedName>
        <fullName evidence="1">CFA47 protein</fullName>
    </submittedName>
</protein>
<dbReference type="AlphaFoldDB" id="A0A7K9I388"/>
<dbReference type="EMBL" id="VWZO01018435">
    <property type="protein sequence ID" value="NXH20537.1"/>
    <property type="molecule type" value="Genomic_DNA"/>
</dbReference>
<dbReference type="Proteomes" id="UP000534107">
    <property type="component" value="Unassembled WGS sequence"/>
</dbReference>